<dbReference type="RefSeq" id="XP_013021778.1">
    <property type="nucleotide sequence ID" value="XM_013166324.1"/>
</dbReference>
<comment type="subcellular location">
    <subcellularLocation>
        <location evidence="1">Mitochondrion</location>
    </subcellularLocation>
</comment>
<sequence length="104" mass="11947">MFLTRSCLGVLRRYSTKTPKSLPFTITRTETANFPVYIDYKSGGNQVQTIIRRIEGDDNALLKELITDLGIPRADASINQLTKHIRIKGNHSQRIKQWIQDRGF</sequence>
<keyword evidence="4" id="KW-0496">Mitochondrion</keyword>
<dbReference type="GO" id="GO:0003735">
    <property type="term" value="F:structural constituent of ribosome"/>
    <property type="evidence" value="ECO:0007669"/>
    <property type="project" value="InterPro"/>
</dbReference>
<evidence type="ECO:0000256" key="6">
    <source>
        <dbReference type="ARBA" id="ARBA00035191"/>
    </source>
</evidence>
<dbReference type="AlphaFoldDB" id="S9W6K9"/>
<protein>
    <recommendedName>
        <fullName evidence="6">Large ribosomal subunit protein mL49</fullName>
    </recommendedName>
</protein>
<dbReference type="InterPro" id="IPR007740">
    <property type="entry name" value="Ribosomal_mL49"/>
</dbReference>
<dbReference type="EMBL" id="KE546988">
    <property type="protein sequence ID" value="EPY54169.1"/>
    <property type="molecule type" value="Genomic_DNA"/>
</dbReference>
<dbReference type="OMA" id="FYSTPAY"/>
<dbReference type="GeneID" id="25038376"/>
<evidence type="ECO:0000256" key="2">
    <source>
        <dbReference type="ARBA" id="ARBA00005677"/>
    </source>
</evidence>
<keyword evidence="5" id="KW-0687">Ribonucleoprotein</keyword>
<organism evidence="7 8">
    <name type="scientific">Schizosaccharomyces cryophilus (strain OY26 / ATCC MYA-4695 / CBS 11777 / NBRC 106824 / NRRL Y48691)</name>
    <name type="common">Fission yeast</name>
    <dbReference type="NCBI Taxonomy" id="653667"/>
    <lineage>
        <taxon>Eukaryota</taxon>
        <taxon>Fungi</taxon>
        <taxon>Dikarya</taxon>
        <taxon>Ascomycota</taxon>
        <taxon>Taphrinomycotina</taxon>
        <taxon>Schizosaccharomycetes</taxon>
        <taxon>Schizosaccharomycetales</taxon>
        <taxon>Schizosaccharomycetaceae</taxon>
        <taxon>Schizosaccharomyces</taxon>
    </lineage>
</organism>
<evidence type="ECO:0000313" key="8">
    <source>
        <dbReference type="Proteomes" id="UP000015464"/>
    </source>
</evidence>
<accession>S9W6K9</accession>
<keyword evidence="8" id="KW-1185">Reference proteome</keyword>
<dbReference type="Gene3D" id="3.30.780.10">
    <property type="entry name" value="SUI1-like domain"/>
    <property type="match status" value="1"/>
</dbReference>
<name>S9W6K9_SCHCR</name>
<evidence type="ECO:0000256" key="1">
    <source>
        <dbReference type="ARBA" id="ARBA00004173"/>
    </source>
</evidence>
<evidence type="ECO:0000256" key="3">
    <source>
        <dbReference type="ARBA" id="ARBA00022980"/>
    </source>
</evidence>
<reference evidence="7 8" key="1">
    <citation type="journal article" date="2011" name="Science">
        <title>Comparative functional genomics of the fission yeasts.</title>
        <authorList>
            <person name="Rhind N."/>
            <person name="Chen Z."/>
            <person name="Yassour M."/>
            <person name="Thompson D.A."/>
            <person name="Haas B.J."/>
            <person name="Habib N."/>
            <person name="Wapinski I."/>
            <person name="Roy S."/>
            <person name="Lin M.F."/>
            <person name="Heiman D.I."/>
            <person name="Young S.K."/>
            <person name="Furuya K."/>
            <person name="Guo Y."/>
            <person name="Pidoux A."/>
            <person name="Chen H.M."/>
            <person name="Robbertse B."/>
            <person name="Goldberg J.M."/>
            <person name="Aoki K."/>
            <person name="Bayne E.H."/>
            <person name="Berlin A.M."/>
            <person name="Desjardins C.A."/>
            <person name="Dobbs E."/>
            <person name="Dukaj L."/>
            <person name="Fan L."/>
            <person name="FitzGerald M.G."/>
            <person name="French C."/>
            <person name="Gujja S."/>
            <person name="Hansen K."/>
            <person name="Keifenheim D."/>
            <person name="Levin J.Z."/>
            <person name="Mosher R.A."/>
            <person name="Mueller C.A."/>
            <person name="Pfiffner J."/>
            <person name="Priest M."/>
            <person name="Russ C."/>
            <person name="Smialowska A."/>
            <person name="Swoboda P."/>
            <person name="Sykes S.M."/>
            <person name="Vaughn M."/>
            <person name="Vengrova S."/>
            <person name="Yoder R."/>
            <person name="Zeng Q."/>
            <person name="Allshire R."/>
            <person name="Baulcombe D."/>
            <person name="Birren B.W."/>
            <person name="Brown W."/>
            <person name="Ekwall K."/>
            <person name="Kellis M."/>
            <person name="Leatherwood J."/>
            <person name="Levin H."/>
            <person name="Margalit H."/>
            <person name="Martienssen R."/>
            <person name="Nieduszynski C.A."/>
            <person name="Spatafora J.W."/>
            <person name="Friedman N."/>
            <person name="Dalgaard J.Z."/>
            <person name="Baumann P."/>
            <person name="Niki H."/>
            <person name="Regev A."/>
            <person name="Nusbaum C."/>
        </authorList>
    </citation>
    <scope>NUCLEOTIDE SEQUENCE [LARGE SCALE GENOMIC DNA]</scope>
    <source>
        <strain evidence="8">OY26 / ATCC MYA-4695 / CBS 11777 / NBRC 106824 / NRRL Y48691</strain>
    </source>
</reference>
<evidence type="ECO:0000313" key="7">
    <source>
        <dbReference type="EMBL" id="EPY54169.1"/>
    </source>
</evidence>
<dbReference type="Pfam" id="PF05046">
    <property type="entry name" value="Img2"/>
    <property type="match status" value="1"/>
</dbReference>
<dbReference type="PANTHER" id="PTHR13477">
    <property type="entry name" value="MITOCHONDRIAL 39S RIBOSOMAL PROTEIN L49"/>
    <property type="match status" value="1"/>
</dbReference>
<dbReference type="STRING" id="653667.S9W6K9"/>
<evidence type="ECO:0000256" key="4">
    <source>
        <dbReference type="ARBA" id="ARBA00023128"/>
    </source>
</evidence>
<keyword evidence="3 7" id="KW-0689">Ribosomal protein</keyword>
<gene>
    <name evidence="7" type="ORF">SPOG_04062</name>
</gene>
<comment type="similarity">
    <text evidence="2">Belongs to the mitochondrion-specific ribosomal protein mL49 family.</text>
</comment>
<proteinExistence type="inferred from homology"/>
<dbReference type="GO" id="GO:0006412">
    <property type="term" value="P:translation"/>
    <property type="evidence" value="ECO:0007669"/>
    <property type="project" value="InterPro"/>
</dbReference>
<dbReference type="Proteomes" id="UP000015464">
    <property type="component" value="Unassembled WGS sequence"/>
</dbReference>
<dbReference type="HOGENOM" id="CLU_085757_4_1_1"/>
<evidence type="ECO:0000256" key="5">
    <source>
        <dbReference type="ARBA" id="ARBA00023274"/>
    </source>
</evidence>
<dbReference type="eggNOG" id="KOG4034">
    <property type="taxonomic scope" value="Eukaryota"/>
</dbReference>
<dbReference type="OrthoDB" id="19439at2759"/>
<dbReference type="GO" id="GO:0005762">
    <property type="term" value="C:mitochondrial large ribosomal subunit"/>
    <property type="evidence" value="ECO:0007669"/>
    <property type="project" value="TreeGrafter"/>
</dbReference>
<dbReference type="PANTHER" id="PTHR13477:SF0">
    <property type="entry name" value="LARGE RIBOSOMAL SUBUNIT PROTEIN ML49"/>
    <property type="match status" value="1"/>
</dbReference>